<dbReference type="Proteomes" id="UP000663887">
    <property type="component" value="Unassembled WGS sequence"/>
</dbReference>
<name>A0A816XE09_9BILA</name>
<evidence type="ECO:0000313" key="4">
    <source>
        <dbReference type="Proteomes" id="UP000663887"/>
    </source>
</evidence>
<protein>
    <submittedName>
        <fullName evidence="3">Uncharacterized protein</fullName>
    </submittedName>
</protein>
<evidence type="ECO:0000256" key="1">
    <source>
        <dbReference type="SAM" id="MobiDB-lite"/>
    </source>
</evidence>
<organism evidence="3 4">
    <name type="scientific">Rotaria magnacalcarata</name>
    <dbReference type="NCBI Taxonomy" id="392030"/>
    <lineage>
        <taxon>Eukaryota</taxon>
        <taxon>Metazoa</taxon>
        <taxon>Spiralia</taxon>
        <taxon>Gnathifera</taxon>
        <taxon>Rotifera</taxon>
        <taxon>Eurotatoria</taxon>
        <taxon>Bdelloidea</taxon>
        <taxon>Philodinida</taxon>
        <taxon>Philodinidae</taxon>
        <taxon>Rotaria</taxon>
    </lineage>
</organism>
<dbReference type="Proteomes" id="UP000663856">
    <property type="component" value="Unassembled WGS sequence"/>
</dbReference>
<evidence type="ECO:0000313" key="3">
    <source>
        <dbReference type="EMBL" id="CAF2145035.1"/>
    </source>
</evidence>
<proteinExistence type="predicted"/>
<feature type="region of interest" description="Disordered" evidence="1">
    <location>
        <begin position="115"/>
        <end position="141"/>
    </location>
</feature>
<dbReference type="AlphaFoldDB" id="A0A816XE09"/>
<evidence type="ECO:0000313" key="2">
    <source>
        <dbReference type="EMBL" id="CAF2089873.1"/>
    </source>
</evidence>
<dbReference type="EMBL" id="CAJNRF010007266">
    <property type="protein sequence ID" value="CAF2089873.1"/>
    <property type="molecule type" value="Genomic_DNA"/>
</dbReference>
<gene>
    <name evidence="2" type="ORF">WKI299_LOCUS17930</name>
    <name evidence="3" type="ORF">XDN619_LOCUS27490</name>
</gene>
<dbReference type="EMBL" id="CAJNRG010012989">
    <property type="protein sequence ID" value="CAF2145035.1"/>
    <property type="molecule type" value="Genomic_DNA"/>
</dbReference>
<reference evidence="3" key="1">
    <citation type="submission" date="2021-02" db="EMBL/GenBank/DDBJ databases">
        <authorList>
            <person name="Nowell W R."/>
        </authorList>
    </citation>
    <scope>NUCLEOTIDE SEQUENCE</scope>
</reference>
<comment type="caution">
    <text evidence="3">The sequence shown here is derived from an EMBL/GenBank/DDBJ whole genome shotgun (WGS) entry which is preliminary data.</text>
</comment>
<sequence length="141" mass="16314">MAHRFDSQAPGGARKTCTNSNALTFDDDFEALDDDQNDFENNYPVVQDIPFYKRQHVGSYSARSNQNRSLDAIKIYFFDNNNDDFELFWKYEGKTIRGNQRRGRVHRNKQTNISAHQQTASNVTTSPNVIMHNPTNQAHEQ</sequence>
<accession>A0A816XE09</accession>